<evidence type="ECO:0000313" key="1">
    <source>
        <dbReference type="EMBL" id="CAH1428543.1"/>
    </source>
</evidence>
<comment type="caution">
    <text evidence="1">The sequence shown here is derived from an EMBL/GenBank/DDBJ whole genome shotgun (WGS) entry which is preliminary data.</text>
</comment>
<proteinExistence type="predicted"/>
<accession>A0AAU9MKU9</accession>
<dbReference type="Proteomes" id="UP001157418">
    <property type="component" value="Unassembled WGS sequence"/>
</dbReference>
<organism evidence="1 2">
    <name type="scientific">Lactuca virosa</name>
    <dbReference type="NCBI Taxonomy" id="75947"/>
    <lineage>
        <taxon>Eukaryota</taxon>
        <taxon>Viridiplantae</taxon>
        <taxon>Streptophyta</taxon>
        <taxon>Embryophyta</taxon>
        <taxon>Tracheophyta</taxon>
        <taxon>Spermatophyta</taxon>
        <taxon>Magnoliopsida</taxon>
        <taxon>eudicotyledons</taxon>
        <taxon>Gunneridae</taxon>
        <taxon>Pentapetalae</taxon>
        <taxon>asterids</taxon>
        <taxon>campanulids</taxon>
        <taxon>Asterales</taxon>
        <taxon>Asteraceae</taxon>
        <taxon>Cichorioideae</taxon>
        <taxon>Cichorieae</taxon>
        <taxon>Lactucinae</taxon>
        <taxon>Lactuca</taxon>
    </lineage>
</organism>
<evidence type="ECO:0000313" key="2">
    <source>
        <dbReference type="Proteomes" id="UP001157418"/>
    </source>
</evidence>
<protein>
    <submittedName>
        <fullName evidence="1">Uncharacterized protein</fullName>
    </submittedName>
</protein>
<keyword evidence="2" id="KW-1185">Reference proteome</keyword>
<name>A0AAU9MKU9_9ASTR</name>
<reference evidence="1 2" key="1">
    <citation type="submission" date="2022-01" db="EMBL/GenBank/DDBJ databases">
        <authorList>
            <person name="Xiong W."/>
            <person name="Schranz E."/>
        </authorList>
    </citation>
    <scope>NUCLEOTIDE SEQUENCE [LARGE SCALE GENOMIC DNA]</scope>
</reference>
<gene>
    <name evidence="1" type="ORF">LVIROSA_LOCUS15468</name>
</gene>
<dbReference type="EMBL" id="CAKMRJ010002223">
    <property type="protein sequence ID" value="CAH1428543.1"/>
    <property type="molecule type" value="Genomic_DNA"/>
</dbReference>
<dbReference type="AlphaFoldDB" id="A0AAU9MKU9"/>
<sequence>MKKFFLIGGFPGKCSKIWSGKLSVFVACWFCNRVQVQVAISISPLLLSIESKKRFSQSRSPSDPYDFFVQPTGRICIQNVDDSYAKVHRSSLDPNQSRQI</sequence>